<feature type="domain" description="SAP" evidence="7">
    <location>
        <begin position="16"/>
        <end position="50"/>
    </location>
</feature>
<dbReference type="SMART" id="SM00513">
    <property type="entry name" value="SAP"/>
    <property type="match status" value="1"/>
</dbReference>
<dbReference type="PROSITE" id="PS01359">
    <property type="entry name" value="ZF_PHD_1"/>
    <property type="match status" value="1"/>
</dbReference>
<evidence type="ECO:0000313" key="8">
    <source>
        <dbReference type="EnsemblMetazoa" id="XP_019862505.1"/>
    </source>
</evidence>
<evidence type="ECO:0000256" key="5">
    <source>
        <dbReference type="SAM" id="MobiDB-lite"/>
    </source>
</evidence>
<dbReference type="InterPro" id="IPR036361">
    <property type="entry name" value="SAP_dom_sf"/>
</dbReference>
<keyword evidence="3" id="KW-0862">Zinc</keyword>
<evidence type="ECO:0000256" key="4">
    <source>
        <dbReference type="PROSITE-ProRule" id="PRU00146"/>
    </source>
</evidence>
<dbReference type="GeneID" id="109591150"/>
<feature type="compositionally biased region" description="Polar residues" evidence="5">
    <location>
        <begin position="345"/>
        <end position="357"/>
    </location>
</feature>
<evidence type="ECO:0000256" key="2">
    <source>
        <dbReference type="ARBA" id="ARBA00022771"/>
    </source>
</evidence>
<dbReference type="GO" id="GO:0008270">
    <property type="term" value="F:zinc ion binding"/>
    <property type="evidence" value="ECO:0007669"/>
    <property type="project" value="UniProtKB-KW"/>
</dbReference>
<dbReference type="KEGG" id="aqu:109591150"/>
<evidence type="ECO:0000256" key="1">
    <source>
        <dbReference type="ARBA" id="ARBA00022723"/>
    </source>
</evidence>
<dbReference type="RefSeq" id="XP_019862505.1">
    <property type="nucleotide sequence ID" value="XM_020006946.1"/>
</dbReference>
<dbReference type="InterPro" id="IPR013083">
    <property type="entry name" value="Znf_RING/FYVE/PHD"/>
</dbReference>
<feature type="compositionally biased region" description="Polar residues" evidence="5">
    <location>
        <begin position="170"/>
        <end position="199"/>
    </location>
</feature>
<dbReference type="PROSITE" id="PS50800">
    <property type="entry name" value="SAP"/>
    <property type="match status" value="1"/>
</dbReference>
<keyword evidence="2 4" id="KW-0863">Zinc-finger</keyword>
<dbReference type="EnsemblMetazoa" id="XM_020006946.1">
    <property type="protein sequence ID" value="XP_019862505.1"/>
    <property type="gene ID" value="LOC109591150"/>
</dbReference>
<name>A0AAN0JZ67_AMPQE</name>
<evidence type="ECO:0000256" key="3">
    <source>
        <dbReference type="ARBA" id="ARBA00022833"/>
    </source>
</evidence>
<evidence type="ECO:0000259" key="6">
    <source>
        <dbReference type="PROSITE" id="PS50016"/>
    </source>
</evidence>
<dbReference type="InterPro" id="IPR003034">
    <property type="entry name" value="SAP_dom"/>
</dbReference>
<evidence type="ECO:0008006" key="10">
    <source>
        <dbReference type="Google" id="ProtNLM"/>
    </source>
</evidence>
<reference evidence="9" key="1">
    <citation type="journal article" date="2010" name="Nature">
        <title>The Amphimedon queenslandica genome and the evolution of animal complexity.</title>
        <authorList>
            <person name="Srivastava M."/>
            <person name="Simakov O."/>
            <person name="Chapman J."/>
            <person name="Fahey B."/>
            <person name="Gauthier M.E."/>
            <person name="Mitros T."/>
            <person name="Richards G.S."/>
            <person name="Conaco C."/>
            <person name="Dacre M."/>
            <person name="Hellsten U."/>
            <person name="Larroux C."/>
            <person name="Putnam N.H."/>
            <person name="Stanke M."/>
            <person name="Adamska M."/>
            <person name="Darling A."/>
            <person name="Degnan S.M."/>
            <person name="Oakley T.H."/>
            <person name="Plachetzki D.C."/>
            <person name="Zhai Y."/>
            <person name="Adamski M."/>
            <person name="Calcino A."/>
            <person name="Cummins S.F."/>
            <person name="Goodstein D.M."/>
            <person name="Harris C."/>
            <person name="Jackson D.J."/>
            <person name="Leys S.P."/>
            <person name="Shu S."/>
            <person name="Woodcroft B.J."/>
            <person name="Vervoort M."/>
            <person name="Kosik K.S."/>
            <person name="Manning G."/>
            <person name="Degnan B.M."/>
            <person name="Rokhsar D.S."/>
        </authorList>
    </citation>
    <scope>NUCLEOTIDE SEQUENCE [LARGE SCALE GENOMIC DNA]</scope>
</reference>
<feature type="compositionally biased region" description="Polar residues" evidence="5">
    <location>
        <begin position="379"/>
        <end position="403"/>
    </location>
</feature>
<evidence type="ECO:0000313" key="9">
    <source>
        <dbReference type="Proteomes" id="UP000007879"/>
    </source>
</evidence>
<dbReference type="InterPro" id="IPR001965">
    <property type="entry name" value="Znf_PHD"/>
</dbReference>
<dbReference type="InterPro" id="IPR011011">
    <property type="entry name" value="Znf_FYVE_PHD"/>
</dbReference>
<dbReference type="SMART" id="SM00249">
    <property type="entry name" value="PHD"/>
    <property type="match status" value="1"/>
</dbReference>
<accession>A0AAN0JZ67</accession>
<dbReference type="PROSITE" id="PS50016">
    <property type="entry name" value="ZF_PHD_2"/>
    <property type="match status" value="1"/>
</dbReference>
<dbReference type="AlphaFoldDB" id="A0AAN0JZ67"/>
<keyword evidence="9" id="KW-1185">Reference proteome</keyword>
<feature type="region of interest" description="Disordered" evidence="5">
    <location>
        <begin position="168"/>
        <end position="200"/>
    </location>
</feature>
<dbReference type="Gene3D" id="3.30.40.10">
    <property type="entry name" value="Zinc/RING finger domain, C3HC4 (zinc finger)"/>
    <property type="match status" value="1"/>
</dbReference>
<organism evidence="8 9">
    <name type="scientific">Amphimedon queenslandica</name>
    <name type="common">Sponge</name>
    <dbReference type="NCBI Taxonomy" id="400682"/>
    <lineage>
        <taxon>Eukaryota</taxon>
        <taxon>Metazoa</taxon>
        <taxon>Porifera</taxon>
        <taxon>Demospongiae</taxon>
        <taxon>Heteroscleromorpha</taxon>
        <taxon>Haplosclerida</taxon>
        <taxon>Niphatidae</taxon>
        <taxon>Amphimedon</taxon>
    </lineage>
</organism>
<evidence type="ECO:0000259" key="7">
    <source>
        <dbReference type="PROSITE" id="PS50800"/>
    </source>
</evidence>
<proteinExistence type="predicted"/>
<dbReference type="Gene3D" id="1.10.720.30">
    <property type="entry name" value="SAP domain"/>
    <property type="match status" value="1"/>
</dbReference>
<feature type="domain" description="PHD-type" evidence="6">
    <location>
        <begin position="85"/>
        <end position="144"/>
    </location>
</feature>
<protein>
    <recommendedName>
        <fullName evidence="10">SAP domain-containing protein</fullName>
    </recommendedName>
</protein>
<dbReference type="Proteomes" id="UP000007879">
    <property type="component" value="Unassembled WGS sequence"/>
</dbReference>
<dbReference type="InterPro" id="IPR019786">
    <property type="entry name" value="Zinc_finger_PHD-type_CS"/>
</dbReference>
<dbReference type="InterPro" id="IPR019787">
    <property type="entry name" value="Znf_PHD-finger"/>
</dbReference>
<keyword evidence="1" id="KW-0479">Metal-binding</keyword>
<dbReference type="Pfam" id="PF02037">
    <property type="entry name" value="SAP"/>
    <property type="match status" value="1"/>
</dbReference>
<sequence>MMASRPDHTGSMVENLTKLKLTDLKQVAKRLSVDTKGSKTELVLRLERCDQAALSQAMSSLFPPAPKAATIPPTGAGPQRSTNSIPACPVCDKPFTHKSGEESIQCEGACKAWLHRCCAGLTKSEFGLLSQSSVPFFCVRCRLKSAEDQILTLQSQVTTLTNRLDALNPPVQNSSPVFPSPDSNRVSHSSIPHPSQDSSTSKRKFNVVLYGISECPEGMPRHQRILNDLEKIQTIISSLDCAVNSHSIRDCLRLGKYSVSRPKPRPLLVHLNRVSDVQAILSKRSSVPPPHVIRPDLPPSLRTQERVLLHERKSLIESGVSRQSIKIKDSSKIYVDNTLWGSVSGSEFTRSSVNGDTSLDPGDESSPDLSADNDPHPGNNPNSLPVITVSPRSPGSPASHSDD</sequence>
<feature type="region of interest" description="Disordered" evidence="5">
    <location>
        <begin position="345"/>
        <end position="403"/>
    </location>
</feature>
<dbReference type="SUPFAM" id="SSF57903">
    <property type="entry name" value="FYVE/PHD zinc finger"/>
    <property type="match status" value="1"/>
</dbReference>
<reference evidence="8" key="2">
    <citation type="submission" date="2024-06" db="UniProtKB">
        <authorList>
            <consortium name="EnsemblMetazoa"/>
        </authorList>
    </citation>
    <scope>IDENTIFICATION</scope>
</reference>